<reference evidence="1 2" key="2">
    <citation type="journal article" date="2021" name="Genomics">
        <title>High-quality reference genome for Clonorchis sinensis.</title>
        <authorList>
            <person name="Young N.D."/>
            <person name="Stroehlein A.J."/>
            <person name="Kinkar L."/>
            <person name="Wang T."/>
            <person name="Sohn W.M."/>
            <person name="Chang B.C.H."/>
            <person name="Kaur P."/>
            <person name="Weisz D."/>
            <person name="Dudchenko O."/>
            <person name="Aiden E.L."/>
            <person name="Korhonen P.K."/>
            <person name="Gasser R.B."/>
        </authorList>
    </citation>
    <scope>NUCLEOTIDE SEQUENCE [LARGE SCALE GENOMIC DNA]</scope>
    <source>
        <strain evidence="1">Cs-k2</strain>
    </source>
</reference>
<dbReference type="EMBL" id="NIRI02000042">
    <property type="protein sequence ID" value="KAG5447045.1"/>
    <property type="molecule type" value="Genomic_DNA"/>
</dbReference>
<gene>
    <name evidence="1" type="ORF">CSKR_108893</name>
</gene>
<accession>A0A3R7JGV9</accession>
<evidence type="ECO:0000313" key="2">
    <source>
        <dbReference type="Proteomes" id="UP000286415"/>
    </source>
</evidence>
<dbReference type="AlphaFoldDB" id="A0A3R7JGV9"/>
<sequence>MSEAKLEYHKREMVVGLSAELGNLIANVPSSVEVTSSARSAHNYGAKGSETVAGLFQLQQIKAVCSYLRYSTFSKKCLTQEIQSFANQFGFAKYSPGTQLNLPLLMSPSN</sequence>
<dbReference type="Proteomes" id="UP000286415">
    <property type="component" value="Unassembled WGS sequence"/>
</dbReference>
<protein>
    <submittedName>
        <fullName evidence="1">Uncharacterized protein</fullName>
    </submittedName>
</protein>
<evidence type="ECO:0000313" key="1">
    <source>
        <dbReference type="EMBL" id="KAG5447045.1"/>
    </source>
</evidence>
<dbReference type="InParanoid" id="A0A3R7JGV9"/>
<proteinExistence type="predicted"/>
<name>A0A3R7JGV9_CLOSI</name>
<reference evidence="1 2" key="1">
    <citation type="journal article" date="2018" name="Biotechnol. Adv.">
        <title>Improved genomic resources and new bioinformatic workflow for the carcinogenic parasite Clonorchis sinensis: Biotechnological implications.</title>
        <authorList>
            <person name="Wang D."/>
            <person name="Korhonen P.K."/>
            <person name="Gasser R.B."/>
            <person name="Young N.D."/>
        </authorList>
    </citation>
    <scope>NUCLEOTIDE SEQUENCE [LARGE SCALE GENOMIC DNA]</scope>
    <source>
        <strain evidence="1">Cs-k2</strain>
    </source>
</reference>
<comment type="caution">
    <text evidence="1">The sequence shown here is derived from an EMBL/GenBank/DDBJ whole genome shotgun (WGS) entry which is preliminary data.</text>
</comment>
<organism evidence="1 2">
    <name type="scientific">Clonorchis sinensis</name>
    <name type="common">Chinese liver fluke</name>
    <dbReference type="NCBI Taxonomy" id="79923"/>
    <lineage>
        <taxon>Eukaryota</taxon>
        <taxon>Metazoa</taxon>
        <taxon>Spiralia</taxon>
        <taxon>Lophotrochozoa</taxon>
        <taxon>Platyhelminthes</taxon>
        <taxon>Trematoda</taxon>
        <taxon>Digenea</taxon>
        <taxon>Opisthorchiida</taxon>
        <taxon>Opisthorchiata</taxon>
        <taxon>Opisthorchiidae</taxon>
        <taxon>Clonorchis</taxon>
    </lineage>
</organism>
<keyword evidence="2" id="KW-1185">Reference proteome</keyword>